<gene>
    <name evidence="1" type="ORF">sS8_5414</name>
</gene>
<dbReference type="EMBL" id="AP017928">
    <property type="protein sequence ID" value="BBA37331.1"/>
    <property type="molecule type" value="Genomic_DNA"/>
</dbReference>
<accession>A0A250L1L4</accession>
<organism evidence="1 2">
    <name type="scientific">Methylocaldum marinum</name>
    <dbReference type="NCBI Taxonomy" id="1432792"/>
    <lineage>
        <taxon>Bacteria</taxon>
        <taxon>Pseudomonadati</taxon>
        <taxon>Pseudomonadota</taxon>
        <taxon>Gammaproteobacteria</taxon>
        <taxon>Methylococcales</taxon>
        <taxon>Methylococcaceae</taxon>
        <taxon>Methylocaldum</taxon>
    </lineage>
</organism>
<protein>
    <submittedName>
        <fullName evidence="1">Uncharacterized protein</fullName>
    </submittedName>
</protein>
<evidence type="ECO:0000313" key="1">
    <source>
        <dbReference type="EMBL" id="BBA37331.1"/>
    </source>
</evidence>
<keyword evidence="2" id="KW-1185">Reference proteome</keyword>
<name>A0A250L1L4_9GAMM</name>
<proteinExistence type="predicted"/>
<reference evidence="1 2" key="1">
    <citation type="submission" date="2016-12" db="EMBL/GenBank/DDBJ databases">
        <title>Genome sequencing of Methylocaldum marinum.</title>
        <authorList>
            <person name="Takeuchi M."/>
            <person name="Kamagata Y."/>
            <person name="Hiraoka S."/>
            <person name="Oshima K."/>
            <person name="Hattori M."/>
            <person name="Iwasaki W."/>
        </authorList>
    </citation>
    <scope>NUCLEOTIDE SEQUENCE [LARGE SCALE GENOMIC DNA]</scope>
    <source>
        <strain evidence="1 2">S8</strain>
    </source>
</reference>
<dbReference type="AlphaFoldDB" id="A0A250L1L4"/>
<sequence length="117" mass="13904">MAIHWNAELPEDYSGQAVVPVTIQRRVDDFAHASKEVGFDDLGARCFYRHEFTLTEDRFDADEFPIEVGVYWERVIAWRLTGGKWLKLKVWSDRLDHCPRRYIKQAPELVEEHELER</sequence>
<dbReference type="KEGG" id="mmai:sS8_5414"/>
<dbReference type="Proteomes" id="UP000266313">
    <property type="component" value="Chromosome"/>
</dbReference>
<dbReference type="RefSeq" id="WP_119632337.1">
    <property type="nucleotide sequence ID" value="NZ_AP017928.1"/>
</dbReference>
<evidence type="ECO:0000313" key="2">
    <source>
        <dbReference type="Proteomes" id="UP000266313"/>
    </source>
</evidence>
<dbReference type="OrthoDB" id="9180615at2"/>